<dbReference type="Proteomes" id="UP000465221">
    <property type="component" value="Unassembled WGS sequence"/>
</dbReference>
<dbReference type="AlphaFoldDB" id="A0A8H3PC81"/>
<comment type="caution">
    <text evidence="1">The sequence shown here is derived from an EMBL/GenBank/DDBJ whole genome shotgun (WGS) entry which is preliminary data.</text>
</comment>
<protein>
    <submittedName>
        <fullName evidence="1">Uncharacterized protein</fullName>
    </submittedName>
</protein>
<evidence type="ECO:0000313" key="2">
    <source>
        <dbReference type="Proteomes" id="UP000465221"/>
    </source>
</evidence>
<evidence type="ECO:0000313" key="1">
    <source>
        <dbReference type="EMBL" id="GFF50521.1"/>
    </source>
</evidence>
<dbReference type="EMBL" id="BLKC01000084">
    <property type="protein sequence ID" value="GFF50521.1"/>
    <property type="molecule type" value="Genomic_DNA"/>
</dbReference>
<gene>
    <name evidence="1" type="ORF">IFM46972_09065</name>
</gene>
<name>A0A8H3PC81_9EURO</name>
<accession>A0A8H3PC81</accession>
<reference evidence="1 2" key="1">
    <citation type="submission" date="2020-01" db="EMBL/GenBank/DDBJ databases">
        <title>Draft genome sequence of Aspergillus udagawae IFM 46972.</title>
        <authorList>
            <person name="Takahashi H."/>
            <person name="Yaguchi T."/>
        </authorList>
    </citation>
    <scope>NUCLEOTIDE SEQUENCE [LARGE SCALE GENOMIC DNA]</scope>
    <source>
        <strain evidence="1 2">IFM 46972</strain>
    </source>
</reference>
<organism evidence="1 2">
    <name type="scientific">Aspergillus udagawae</name>
    <dbReference type="NCBI Taxonomy" id="91492"/>
    <lineage>
        <taxon>Eukaryota</taxon>
        <taxon>Fungi</taxon>
        <taxon>Dikarya</taxon>
        <taxon>Ascomycota</taxon>
        <taxon>Pezizomycotina</taxon>
        <taxon>Eurotiomycetes</taxon>
        <taxon>Eurotiomycetidae</taxon>
        <taxon>Eurotiales</taxon>
        <taxon>Aspergillaceae</taxon>
        <taxon>Aspergillus</taxon>
        <taxon>Aspergillus subgen. Fumigati</taxon>
    </lineage>
</organism>
<proteinExistence type="predicted"/>
<sequence>MTKYHRQFHIQTKRLHCGREPNQKSQDQYAGAKADDVEADDVEDRVDKAAHEAITGVVVGATNDYVRMAAEFGSGSGTLELPDLVARAVTYGLDDCANICAFSEDDLVSIISDAISSDMFSLTWLAGCAWASVLERQKLGMAVVLESLVQQSTRLEAPSDTARFTIEQFSKRDIQDYVGEIIEATWEAIDSARCWVAVIIDKDLAWQ</sequence>